<keyword evidence="5 8" id="KW-0648">Protein biosynthesis</keyword>
<dbReference type="OMA" id="ELEWVEQ"/>
<dbReference type="STRING" id="595528.A0A0D2VMS9"/>
<dbReference type="SUPFAM" id="SSF47323">
    <property type="entry name" value="Anticodon-binding domain of a subclass of class I aminoacyl-tRNA synthetases"/>
    <property type="match status" value="1"/>
</dbReference>
<dbReference type="CDD" id="cd00814">
    <property type="entry name" value="MetRS_core"/>
    <property type="match status" value="1"/>
</dbReference>
<dbReference type="PANTHER" id="PTHR43326:SF1">
    <property type="entry name" value="METHIONINE--TRNA LIGASE, MITOCHONDRIAL"/>
    <property type="match status" value="1"/>
</dbReference>
<dbReference type="GO" id="GO:0006431">
    <property type="term" value="P:methionyl-tRNA aminoacylation"/>
    <property type="evidence" value="ECO:0007669"/>
    <property type="project" value="InterPro"/>
</dbReference>
<dbReference type="AlphaFoldDB" id="A0A0D2VMS9"/>
<proteinExistence type="inferred from homology"/>
<reference evidence="12" key="1">
    <citation type="submission" date="2011-02" db="EMBL/GenBank/DDBJ databases">
        <title>The Genome Sequence of Capsaspora owczarzaki ATCC 30864.</title>
        <authorList>
            <person name="Russ C."/>
            <person name="Cuomo C."/>
            <person name="Burger G."/>
            <person name="Gray M.W."/>
            <person name="Holland P.W.H."/>
            <person name="King N."/>
            <person name="Lang F.B.F."/>
            <person name="Roger A.J."/>
            <person name="Ruiz-Trillo I."/>
            <person name="Young S.K."/>
            <person name="Zeng Q."/>
            <person name="Gargeya S."/>
            <person name="Alvarado L."/>
            <person name="Berlin A."/>
            <person name="Chapman S.B."/>
            <person name="Chen Z."/>
            <person name="Freedman E."/>
            <person name="Gellesch M."/>
            <person name="Goldberg J."/>
            <person name="Griggs A."/>
            <person name="Gujja S."/>
            <person name="Heilman E."/>
            <person name="Heiman D."/>
            <person name="Howarth C."/>
            <person name="Mehta T."/>
            <person name="Neiman D."/>
            <person name="Pearson M."/>
            <person name="Roberts A."/>
            <person name="Saif S."/>
            <person name="Shea T."/>
            <person name="Shenoy N."/>
            <person name="Sisk P."/>
            <person name="Stolte C."/>
            <person name="Sykes S."/>
            <person name="White J."/>
            <person name="Yandava C."/>
            <person name="Haas B."/>
            <person name="Nusbaum C."/>
            <person name="Birren B."/>
        </authorList>
    </citation>
    <scope>NUCLEOTIDE SEQUENCE</scope>
    <source>
        <strain evidence="12">ATCC 30864</strain>
    </source>
</reference>
<dbReference type="FunFam" id="2.170.220.10:FF:000002">
    <property type="entry name" value="Methionine--tRNA ligase"/>
    <property type="match status" value="1"/>
</dbReference>
<gene>
    <name evidence="11" type="ORF">CAOG_002631</name>
</gene>
<dbReference type="Gene3D" id="3.40.50.620">
    <property type="entry name" value="HUPs"/>
    <property type="match status" value="1"/>
</dbReference>
<dbReference type="Pfam" id="PF09334">
    <property type="entry name" value="tRNA-synt_1g"/>
    <property type="match status" value="1"/>
</dbReference>
<dbReference type="EC" id="6.1.1.10" evidence="1"/>
<dbReference type="PhylomeDB" id="A0A0D2VMS9"/>
<evidence type="ECO:0000313" key="11">
    <source>
        <dbReference type="EMBL" id="KJE91502.1"/>
    </source>
</evidence>
<keyword evidence="12" id="KW-1185">Reference proteome</keyword>
<comment type="similarity">
    <text evidence="8">Belongs to the class-I aminoacyl-tRNA synthetase family.</text>
</comment>
<evidence type="ECO:0000256" key="9">
    <source>
        <dbReference type="SAM" id="MobiDB-lite"/>
    </source>
</evidence>
<feature type="region of interest" description="Disordered" evidence="9">
    <location>
        <begin position="557"/>
        <end position="583"/>
    </location>
</feature>
<protein>
    <recommendedName>
        <fullName evidence="1">methionine--tRNA ligase</fullName>
        <ecNumber evidence="1">6.1.1.10</ecNumber>
    </recommendedName>
    <alternativeName>
        <fullName evidence="7">Methionyl-tRNA synthetase</fullName>
    </alternativeName>
</protein>
<dbReference type="eggNOG" id="KOG0436">
    <property type="taxonomic scope" value="Eukaryota"/>
</dbReference>
<feature type="domain" description="Methionyl/Leucyl tRNA synthetase" evidence="10">
    <location>
        <begin position="1"/>
        <end position="355"/>
    </location>
</feature>
<dbReference type="FunCoup" id="A0A0D2VMS9">
    <property type="interactions" value="220"/>
</dbReference>
<evidence type="ECO:0000256" key="8">
    <source>
        <dbReference type="RuleBase" id="RU363039"/>
    </source>
</evidence>
<dbReference type="InterPro" id="IPR009080">
    <property type="entry name" value="tRNAsynth_Ia_anticodon-bd"/>
</dbReference>
<dbReference type="InParanoid" id="A0A0D2VMS9"/>
<keyword evidence="2 8" id="KW-0436">Ligase</keyword>
<dbReference type="GO" id="GO:0004825">
    <property type="term" value="F:methionine-tRNA ligase activity"/>
    <property type="evidence" value="ECO:0007669"/>
    <property type="project" value="UniProtKB-EC"/>
</dbReference>
<keyword evidence="6 8" id="KW-0030">Aminoacyl-tRNA synthetase</keyword>
<dbReference type="Gene3D" id="2.170.220.10">
    <property type="match status" value="1"/>
</dbReference>
<evidence type="ECO:0000259" key="10">
    <source>
        <dbReference type="Pfam" id="PF09334"/>
    </source>
</evidence>
<evidence type="ECO:0000256" key="3">
    <source>
        <dbReference type="ARBA" id="ARBA00022741"/>
    </source>
</evidence>
<dbReference type="InterPro" id="IPR014729">
    <property type="entry name" value="Rossmann-like_a/b/a_fold"/>
</dbReference>
<evidence type="ECO:0000256" key="1">
    <source>
        <dbReference type="ARBA" id="ARBA00012838"/>
    </source>
</evidence>
<accession>A0A0D2VMS9</accession>
<evidence type="ECO:0000256" key="5">
    <source>
        <dbReference type="ARBA" id="ARBA00022917"/>
    </source>
</evidence>
<dbReference type="OrthoDB" id="24670at2759"/>
<dbReference type="SUPFAM" id="SSF52374">
    <property type="entry name" value="Nucleotidylyl transferase"/>
    <property type="match status" value="1"/>
</dbReference>
<organism evidence="11 12">
    <name type="scientific">Capsaspora owczarzaki (strain ATCC 30864)</name>
    <dbReference type="NCBI Taxonomy" id="595528"/>
    <lineage>
        <taxon>Eukaryota</taxon>
        <taxon>Filasterea</taxon>
        <taxon>Capsaspora</taxon>
    </lineage>
</organism>
<dbReference type="Proteomes" id="UP000008743">
    <property type="component" value="Unassembled WGS sequence"/>
</dbReference>
<keyword evidence="4 8" id="KW-0067">ATP-binding</keyword>
<name>A0A0D2VMS9_CAPO3</name>
<dbReference type="InterPro" id="IPR033911">
    <property type="entry name" value="MetRS_core"/>
</dbReference>
<dbReference type="InterPro" id="IPR015413">
    <property type="entry name" value="Methionyl/Leucyl_tRNA_Synth"/>
</dbReference>
<evidence type="ECO:0000256" key="7">
    <source>
        <dbReference type="ARBA" id="ARBA00030904"/>
    </source>
</evidence>
<evidence type="ECO:0000256" key="6">
    <source>
        <dbReference type="ARBA" id="ARBA00023146"/>
    </source>
</evidence>
<dbReference type="PANTHER" id="PTHR43326">
    <property type="entry name" value="METHIONYL-TRNA SYNTHETASE"/>
    <property type="match status" value="1"/>
</dbReference>
<evidence type="ECO:0000256" key="4">
    <source>
        <dbReference type="ARBA" id="ARBA00022840"/>
    </source>
</evidence>
<sequence length="583" mass="64095">MLGHQTVFSTGTDEHGMKIQQAAAAEGLTPLELCDRTSTRFRELFDLCDIGYTDFVRTTEERHKAVARAVWTKLASEQLIYLGNYAGWYSVPDETFVPEAQTVAGVRKRDGAPCKLSLESGHELEWVEQPNYKFKLPLFKEKLLQWLDSQPATVAPQNRLAWTVQEVGQMKATSDADDLSVSRLTQYLQWGIPTPNDPSHVMYVWLDALTNYLTVSQVPVHKLSEVKKTGAKPEFPALDGQVFSAWPADYHIIGKDILKFHAIYWPAFLLGAGLAPPKRVIAHGHWTVNGQKMSKSKGNGVDPFDRVAVHGVDAVRYFLFRDSQLDSDCDYSDTRVTDLFNGELAAAFGNLLSRVFARALLQPANQPSATLSSSPSSAQTADDLAAWAFVPSKLDGTAWTRSDAIQVLPPIAQELHDKLNQLPSLVHEAYTDAQFARGITAVLFSIQCCNRAFTIVEPWTLAKTIREGALKNEPVNETALTQLRAMLYLTLETLRIASLCLLPVLPRSMTAALNHLSIPADQRLAQHIFSSPLVSGTLLPAAGGSVVVFPSTRRANPVTTGAAATQSGKPAKTKQKKQKDSSS</sequence>
<dbReference type="InterPro" id="IPR023457">
    <property type="entry name" value="Met-tRNA_synth_2"/>
</dbReference>
<keyword evidence="3 8" id="KW-0547">Nucleotide-binding</keyword>
<evidence type="ECO:0000256" key="2">
    <source>
        <dbReference type="ARBA" id="ARBA00022598"/>
    </source>
</evidence>
<dbReference type="GO" id="GO:0005524">
    <property type="term" value="F:ATP binding"/>
    <property type="evidence" value="ECO:0007669"/>
    <property type="project" value="UniProtKB-KW"/>
</dbReference>
<dbReference type="Gene3D" id="1.10.730.10">
    <property type="entry name" value="Isoleucyl-tRNA Synthetase, Domain 1"/>
    <property type="match status" value="1"/>
</dbReference>
<dbReference type="PRINTS" id="PR01041">
    <property type="entry name" value="TRNASYNTHMET"/>
</dbReference>
<evidence type="ECO:0000313" key="12">
    <source>
        <dbReference type="Proteomes" id="UP000008743"/>
    </source>
</evidence>
<dbReference type="EMBL" id="KE346362">
    <property type="protein sequence ID" value="KJE91502.1"/>
    <property type="molecule type" value="Genomic_DNA"/>
</dbReference>